<sequence>MILLFLLVNATYQTVIYQFQANFNIIDGWEDLEGYSSFFTCGVHKYFGSPNNFFFISRIFVDLEPHSHIKIEAEFLRIDDYAPLYFAINFIKMDYALVVSDQNNICGNSNSEQIHTISIIYSHNRRSIWIDTKFYNGGLKSFTLSIIKCQYESAGCIENYPNHQFQWKLHQYSFNYKLITNFDGWTFATNYITNLFCGRCEFVVFTQITYSTQIPPHQYILIRFFKDDWNTIIVDYLYGEQTISTNYLVEILITNHYGPVFILDIKTQSNSIYSKIRDFELFYSQSEVQIQSFKEGCLEQVYDTCLICREGWIQDEFLENCIPICGDGIIQGQEECDDANLISNYFCYKCKFKCIEFCQICQFGMCLQCVDGFEFSLNRQRCIPLCNDGIISQFEICDDQNNIQFDGCYKCQQNCDLRCQLCIDQKCQFCEIGWELRDNKCYSICGDGLIIQYSSEQCDDGNQIKNDGCFDCLLECKSNCLICLNYQVCILCQDHYQLEGQSCIPICGDGIIIAGFEDCDDGNFEPNDGCYQCCLDCEKGGFCKKCDNQYILNNQTAQCQQIEYLNNQNQDIDKNKDEIKNPLDILCQRNFILIDDKCVNQCGNGLLQEQEKCDDGNDQPADGCQDCLIQQNWKCITIIRDSPSQCTYVKAPNLVINYLNMTQNKQYISIQFNEQVKILTNQLLSETINFELLNIDKKKWNSNLNIIQDVGLYMSFGEYVVQIEVYQLLEFRPILKILLNQTVVNINNAALEDFERSITLQYPKYLDEKQKDYSTKLKSLNQYIIYGLSGITGWRVIC</sequence>
<dbReference type="InterPro" id="IPR011936">
    <property type="entry name" value="Myxo_disulph_rpt"/>
</dbReference>
<dbReference type="NCBIfam" id="TIGR02232">
    <property type="entry name" value="myxo_disulf_rpt"/>
    <property type="match status" value="4"/>
</dbReference>
<dbReference type="PANTHER" id="PTHR38934:SF6">
    <property type="entry name" value="CHROMOSOME UNDETERMINED SCAFFOLD_176, WHOLE GENOME SHOTGUN SEQUENCE"/>
    <property type="match status" value="1"/>
</dbReference>
<evidence type="ECO:0008006" key="6">
    <source>
        <dbReference type="Google" id="ProtNLM"/>
    </source>
</evidence>
<dbReference type="EMBL" id="CAJJDM010000063">
    <property type="protein sequence ID" value="CAD8079752.1"/>
    <property type="molecule type" value="Genomic_DNA"/>
</dbReference>
<organism evidence="4 5">
    <name type="scientific">Paramecium primaurelia</name>
    <dbReference type="NCBI Taxonomy" id="5886"/>
    <lineage>
        <taxon>Eukaryota</taxon>
        <taxon>Sar</taxon>
        <taxon>Alveolata</taxon>
        <taxon>Ciliophora</taxon>
        <taxon>Intramacronucleata</taxon>
        <taxon>Oligohymenophorea</taxon>
        <taxon>Peniculida</taxon>
        <taxon>Parameciidae</taxon>
        <taxon>Paramecium</taxon>
    </lineage>
</organism>
<name>A0A8S1MKU8_PARPR</name>
<dbReference type="PANTHER" id="PTHR38934">
    <property type="entry name" value="HYPHALLY REGULATED CELL WALL PROTEIN 1"/>
    <property type="match status" value="1"/>
</dbReference>
<keyword evidence="5" id="KW-1185">Reference proteome</keyword>
<dbReference type="Pfam" id="PF13948">
    <property type="entry name" value="DUF4215"/>
    <property type="match status" value="5"/>
</dbReference>
<reference evidence="4" key="1">
    <citation type="submission" date="2021-01" db="EMBL/GenBank/DDBJ databases">
        <authorList>
            <consortium name="Genoscope - CEA"/>
            <person name="William W."/>
        </authorList>
    </citation>
    <scope>NUCLEOTIDE SEQUENCE</scope>
</reference>
<evidence type="ECO:0000256" key="3">
    <source>
        <dbReference type="ARBA" id="ARBA00023157"/>
    </source>
</evidence>
<keyword evidence="1" id="KW-0732">Signal</keyword>
<evidence type="ECO:0000256" key="2">
    <source>
        <dbReference type="ARBA" id="ARBA00022737"/>
    </source>
</evidence>
<keyword evidence="2" id="KW-0677">Repeat</keyword>
<evidence type="ECO:0000313" key="4">
    <source>
        <dbReference type="EMBL" id="CAD8079752.1"/>
    </source>
</evidence>
<evidence type="ECO:0000256" key="1">
    <source>
        <dbReference type="ARBA" id="ARBA00022729"/>
    </source>
</evidence>
<comment type="caution">
    <text evidence="4">The sequence shown here is derived from an EMBL/GenBank/DDBJ whole genome shotgun (WGS) entry which is preliminary data.</text>
</comment>
<keyword evidence="3" id="KW-1015">Disulfide bond</keyword>
<dbReference type="AlphaFoldDB" id="A0A8S1MKU8"/>
<protein>
    <recommendedName>
        <fullName evidence="6">Insulin-like growth factor binding protein, N-terminal</fullName>
    </recommendedName>
</protein>
<evidence type="ECO:0000313" key="5">
    <source>
        <dbReference type="Proteomes" id="UP000688137"/>
    </source>
</evidence>
<dbReference type="Proteomes" id="UP000688137">
    <property type="component" value="Unassembled WGS sequence"/>
</dbReference>
<gene>
    <name evidence="4" type="ORF">PPRIM_AZ9-3.1.T0620183</name>
</gene>
<proteinExistence type="predicted"/>
<accession>A0A8S1MKU8</accession>